<comment type="caution">
    <text evidence="7">The sequence shown here is derived from an EMBL/GenBank/DDBJ whole genome shotgun (WGS) entry which is preliminary data.</text>
</comment>
<evidence type="ECO:0000313" key="8">
    <source>
        <dbReference type="Proteomes" id="UP000191171"/>
    </source>
</evidence>
<dbReference type="InterPro" id="IPR050260">
    <property type="entry name" value="FAD-bd_OxRdtase"/>
</dbReference>
<dbReference type="SUPFAM" id="SSF51905">
    <property type="entry name" value="FAD/NAD(P)-binding domain"/>
    <property type="match status" value="1"/>
</dbReference>
<dbReference type="InterPro" id="IPR023753">
    <property type="entry name" value="FAD/NAD-binding_dom"/>
</dbReference>
<evidence type="ECO:0000256" key="1">
    <source>
        <dbReference type="ARBA" id="ARBA00001974"/>
    </source>
</evidence>
<dbReference type="EMBL" id="MVGJ01000001">
    <property type="protein sequence ID" value="OOL84141.1"/>
    <property type="molecule type" value="Genomic_DNA"/>
</dbReference>
<dbReference type="InterPro" id="IPR016156">
    <property type="entry name" value="FAD/NAD-linked_Rdtase_dimer_sf"/>
</dbReference>
<organism evidence="7 8">
    <name type="scientific">Enterococcus faecium</name>
    <name type="common">Streptococcus faecium</name>
    <dbReference type="NCBI Taxonomy" id="1352"/>
    <lineage>
        <taxon>Bacteria</taxon>
        <taxon>Bacillati</taxon>
        <taxon>Bacillota</taxon>
        <taxon>Bacilli</taxon>
        <taxon>Lactobacillales</taxon>
        <taxon>Enterococcaceae</taxon>
        <taxon>Enterococcus</taxon>
    </lineage>
</organism>
<reference evidence="7 8" key="1">
    <citation type="submission" date="2017-02" db="EMBL/GenBank/DDBJ databases">
        <title>Clonality and virulence of isolates of VRE in Hematopoietic Stem Cell Transplanted (HSCT) patients.</title>
        <authorList>
            <person name="Marchi A.P."/>
            <person name="Martins R.C."/>
            <person name="Marie S.K."/>
            <person name="Levin A.S."/>
            <person name="Costa S.F."/>
        </authorList>
    </citation>
    <scope>NUCLEOTIDE SEQUENCE [LARGE SCALE GENOMIC DNA]</scope>
    <source>
        <strain evidence="7 8">LIM1759</strain>
    </source>
</reference>
<evidence type="ECO:0000313" key="7">
    <source>
        <dbReference type="EMBL" id="OOL84141.1"/>
    </source>
</evidence>
<dbReference type="Proteomes" id="UP000191171">
    <property type="component" value="Unassembled WGS sequence"/>
</dbReference>
<evidence type="ECO:0000256" key="5">
    <source>
        <dbReference type="ARBA" id="ARBA00023284"/>
    </source>
</evidence>
<comment type="cofactor">
    <cofactor evidence="1">
        <name>FAD</name>
        <dbReference type="ChEBI" id="CHEBI:57692"/>
    </cofactor>
</comment>
<gene>
    <name evidence="7" type="ORF">B1P95_00110</name>
</gene>
<keyword evidence="5" id="KW-0676">Redox-active center</keyword>
<keyword evidence="3" id="KW-0274">FAD</keyword>
<keyword evidence="2" id="KW-0285">Flavoprotein</keyword>
<dbReference type="GO" id="GO:0016491">
    <property type="term" value="F:oxidoreductase activity"/>
    <property type="evidence" value="ECO:0007669"/>
    <property type="project" value="UniProtKB-KW"/>
</dbReference>
<keyword evidence="4" id="KW-0560">Oxidoreductase</keyword>
<accession>A0A1S8I623</accession>
<sequence>MQMNIVIVGGSFAGIHAAIYLRQLMPTSEIYLIEKQSKLGWIPSGFNLILKGKVTSEKQLSWITKEELTDRYRIHVYTEKTVIGLKEKKVVLAGGKKLDFDRLILATGSNQKFRNISAESTLIHPVKKIQNVTALQQKIMNAKKIAIIGAGQAGIEIAEGLASRKKQIHLYESRKSILFRYLDPEMTEPLVKEMKNQGLSLFLEEQVVSLTENETAIVETEKRKENYDLVLLANHSRPDNQMWEEQLTLNDDGTIWVDDYLQTSQKDVYAIGDAIQVTFRPTNEKMYVSLVNNAVRTARNVSKTISGSQTKDQGTYRPVGNQWFGYFLGSVGLTEEESIFYPQKIETGYVDYKLTAINQSKVKLKFLFDSEKKILGAQLQSKKEMFHLLDQLTIAVKEGWTFEQLEEHELFFQPEYRVPDMVWSKVANTAYED</sequence>
<evidence type="ECO:0000256" key="3">
    <source>
        <dbReference type="ARBA" id="ARBA00022827"/>
    </source>
</evidence>
<dbReference type="InterPro" id="IPR036188">
    <property type="entry name" value="FAD/NAD-bd_sf"/>
</dbReference>
<dbReference type="SUPFAM" id="SSF55424">
    <property type="entry name" value="FAD/NAD-linked reductases, dimerisation (C-terminal) domain"/>
    <property type="match status" value="1"/>
</dbReference>
<dbReference type="PANTHER" id="PTHR43429">
    <property type="entry name" value="PYRIDINE NUCLEOTIDE-DISULFIDE OXIDOREDUCTASE DOMAIN-CONTAINING"/>
    <property type="match status" value="1"/>
</dbReference>
<protein>
    <submittedName>
        <fullName evidence="7">Pyridine nucleotide-disulfide oxidoreductase</fullName>
    </submittedName>
</protein>
<feature type="domain" description="FAD/NAD(P)-binding" evidence="6">
    <location>
        <begin position="3"/>
        <end position="297"/>
    </location>
</feature>
<evidence type="ECO:0000256" key="4">
    <source>
        <dbReference type="ARBA" id="ARBA00023002"/>
    </source>
</evidence>
<dbReference type="PRINTS" id="PR00368">
    <property type="entry name" value="FADPNR"/>
</dbReference>
<dbReference type="Gene3D" id="3.30.390.30">
    <property type="match status" value="1"/>
</dbReference>
<evidence type="ECO:0000256" key="2">
    <source>
        <dbReference type="ARBA" id="ARBA00022630"/>
    </source>
</evidence>
<proteinExistence type="predicted"/>
<dbReference type="PRINTS" id="PR00469">
    <property type="entry name" value="PNDRDTASEII"/>
</dbReference>
<evidence type="ECO:0000259" key="6">
    <source>
        <dbReference type="Pfam" id="PF07992"/>
    </source>
</evidence>
<dbReference type="Pfam" id="PF07992">
    <property type="entry name" value="Pyr_redox_2"/>
    <property type="match status" value="1"/>
</dbReference>
<dbReference type="Gene3D" id="3.50.50.60">
    <property type="entry name" value="FAD/NAD(P)-binding domain"/>
    <property type="match status" value="2"/>
</dbReference>
<dbReference type="PANTHER" id="PTHR43429:SF1">
    <property type="entry name" value="NAD(P)H SULFUR OXIDOREDUCTASE (COA-DEPENDENT)"/>
    <property type="match status" value="1"/>
</dbReference>
<dbReference type="AlphaFoldDB" id="A0A1S8I623"/>
<name>A0A1S8I623_ENTFC</name>